<keyword evidence="9" id="KW-1185">Reference proteome</keyword>
<keyword evidence="4" id="KW-0963">Cytoplasm</keyword>
<evidence type="ECO:0000256" key="6">
    <source>
        <dbReference type="ARBA" id="ARBA00034687"/>
    </source>
</evidence>
<dbReference type="GO" id="GO:0007052">
    <property type="term" value="P:mitotic spindle organization"/>
    <property type="evidence" value="ECO:0007669"/>
    <property type="project" value="TreeGrafter"/>
</dbReference>
<evidence type="ECO:0000313" key="9">
    <source>
        <dbReference type="Proteomes" id="UP000789831"/>
    </source>
</evidence>
<comment type="function">
    <text evidence="6">Part of the dynactin complex that activates the molecular motor dynein for ultra-processive transport along microtubules.</text>
</comment>
<sequence>MQEEKSVKTELSVKPHTSRSAKTSKPKKSIFINKRAVVCEDIVLEGEIRIGEGTVLHPQCKILAEQGPIVIGQNNIIEEKVTIVNRQQKPLLIGDENVFEVGSYIEGTKIGNKNIIEAKARIMGTTSLGNNCVIGAVCSTRNDENIPDNTVIYGDYHNRRTQTNGSNASVHTRHLDYLREVLPKCNYIKVSEKPKDRGSAREPSSGHREARSVKKIHS</sequence>
<dbReference type="CDD" id="cd04646">
    <property type="entry name" value="LbH_Dynactin_6"/>
    <property type="match status" value="1"/>
</dbReference>
<feature type="compositionally biased region" description="Basic residues" evidence="7">
    <location>
        <begin position="16"/>
        <end position="25"/>
    </location>
</feature>
<dbReference type="PANTHER" id="PTHR13072">
    <property type="entry name" value="DYNACTIN 6"/>
    <property type="match status" value="1"/>
</dbReference>
<dbReference type="OrthoDB" id="2355at2759"/>
<dbReference type="InterPro" id="IPR011004">
    <property type="entry name" value="Trimer_LpxA-like_sf"/>
</dbReference>
<dbReference type="InterPro" id="IPR027777">
    <property type="entry name" value="DCTN6"/>
</dbReference>
<dbReference type="GO" id="GO:0005869">
    <property type="term" value="C:dynactin complex"/>
    <property type="evidence" value="ECO:0007669"/>
    <property type="project" value="InterPro"/>
</dbReference>
<dbReference type="GO" id="GO:0070840">
    <property type="term" value="F:dynein complex binding"/>
    <property type="evidence" value="ECO:0007669"/>
    <property type="project" value="TreeGrafter"/>
</dbReference>
<evidence type="ECO:0000313" key="8">
    <source>
        <dbReference type="EMBL" id="CAG8512424.1"/>
    </source>
</evidence>
<comment type="similarity">
    <text evidence="2">Belongs to the dynactin subunits 5/6 family. Dynactin subunit 6 subfamily.</text>
</comment>
<protein>
    <recommendedName>
        <fullName evidence="3">Dynactin subunit 6</fullName>
    </recommendedName>
</protein>
<dbReference type="Gene3D" id="2.160.10.10">
    <property type="entry name" value="Hexapeptide repeat proteins"/>
    <property type="match status" value="1"/>
</dbReference>
<evidence type="ECO:0000256" key="4">
    <source>
        <dbReference type="ARBA" id="ARBA00022490"/>
    </source>
</evidence>
<evidence type="ECO:0000256" key="2">
    <source>
        <dbReference type="ARBA" id="ARBA00007719"/>
    </source>
</evidence>
<dbReference type="Proteomes" id="UP000789831">
    <property type="component" value="Unassembled WGS sequence"/>
</dbReference>
<proteinExistence type="inferred from homology"/>
<evidence type="ECO:0000256" key="1">
    <source>
        <dbReference type="ARBA" id="ARBA00004245"/>
    </source>
</evidence>
<dbReference type="PANTHER" id="PTHR13072:SF0">
    <property type="entry name" value="DYNACTIN SUBUNIT 6"/>
    <property type="match status" value="1"/>
</dbReference>
<comment type="caution">
    <text evidence="8">The sequence shown here is derived from an EMBL/GenBank/DDBJ whole genome shotgun (WGS) entry which is preliminary data.</text>
</comment>
<comment type="subcellular location">
    <subcellularLocation>
        <location evidence="1">Cytoplasm</location>
        <location evidence="1">Cytoskeleton</location>
    </subcellularLocation>
</comment>
<dbReference type="AlphaFoldDB" id="A0A9N8ZZ59"/>
<name>A0A9N8ZZ59_9GLOM</name>
<evidence type="ECO:0000256" key="7">
    <source>
        <dbReference type="SAM" id="MobiDB-lite"/>
    </source>
</evidence>
<keyword evidence="5" id="KW-0206">Cytoskeleton</keyword>
<feature type="compositionally biased region" description="Basic and acidic residues" evidence="7">
    <location>
        <begin position="192"/>
        <end position="212"/>
    </location>
</feature>
<evidence type="ECO:0000256" key="5">
    <source>
        <dbReference type="ARBA" id="ARBA00023212"/>
    </source>
</evidence>
<evidence type="ECO:0000256" key="3">
    <source>
        <dbReference type="ARBA" id="ARBA00016573"/>
    </source>
</evidence>
<gene>
    <name evidence="8" type="ORF">AGERDE_LOCUS4811</name>
</gene>
<dbReference type="EMBL" id="CAJVPL010000587">
    <property type="protein sequence ID" value="CAG8512424.1"/>
    <property type="molecule type" value="Genomic_DNA"/>
</dbReference>
<accession>A0A9N8ZZ59</accession>
<organism evidence="8 9">
    <name type="scientific">Ambispora gerdemannii</name>
    <dbReference type="NCBI Taxonomy" id="144530"/>
    <lineage>
        <taxon>Eukaryota</taxon>
        <taxon>Fungi</taxon>
        <taxon>Fungi incertae sedis</taxon>
        <taxon>Mucoromycota</taxon>
        <taxon>Glomeromycotina</taxon>
        <taxon>Glomeromycetes</taxon>
        <taxon>Archaeosporales</taxon>
        <taxon>Ambisporaceae</taxon>
        <taxon>Ambispora</taxon>
    </lineage>
</organism>
<feature type="compositionally biased region" description="Basic and acidic residues" evidence="7">
    <location>
        <begin position="1"/>
        <end position="13"/>
    </location>
</feature>
<feature type="region of interest" description="Disordered" evidence="7">
    <location>
        <begin position="192"/>
        <end position="218"/>
    </location>
</feature>
<feature type="region of interest" description="Disordered" evidence="7">
    <location>
        <begin position="1"/>
        <end position="25"/>
    </location>
</feature>
<dbReference type="SUPFAM" id="SSF51161">
    <property type="entry name" value="Trimeric LpxA-like enzymes"/>
    <property type="match status" value="1"/>
</dbReference>
<reference evidence="8" key="1">
    <citation type="submission" date="2021-06" db="EMBL/GenBank/DDBJ databases">
        <authorList>
            <person name="Kallberg Y."/>
            <person name="Tangrot J."/>
            <person name="Rosling A."/>
        </authorList>
    </citation>
    <scope>NUCLEOTIDE SEQUENCE</scope>
    <source>
        <strain evidence="8">MT106</strain>
    </source>
</reference>